<organism evidence="1 2">
    <name type="scientific">Cereibacter sphaeroides</name>
    <name type="common">Rhodobacter sphaeroides</name>
    <dbReference type="NCBI Taxonomy" id="1063"/>
    <lineage>
        <taxon>Bacteria</taxon>
        <taxon>Pseudomonadati</taxon>
        <taxon>Pseudomonadota</taxon>
        <taxon>Alphaproteobacteria</taxon>
        <taxon>Rhodobacterales</taxon>
        <taxon>Paracoccaceae</taxon>
        <taxon>Cereibacter</taxon>
    </lineage>
</organism>
<evidence type="ECO:0000313" key="1">
    <source>
        <dbReference type="EMBL" id="RHZ90393.1"/>
    </source>
</evidence>
<proteinExistence type="predicted"/>
<protein>
    <submittedName>
        <fullName evidence="1">Uncharacterized protein</fullName>
    </submittedName>
</protein>
<reference evidence="1 2" key="1">
    <citation type="submission" date="2018-08" db="EMBL/GenBank/DDBJ databases">
        <title>Draft genome sequence of Rhodobacter sphaeroides FY.</title>
        <authorList>
            <person name="Rayyan A."/>
            <person name="Meyer T.E."/>
            <person name="Kyndt J.A."/>
        </authorList>
    </citation>
    <scope>NUCLEOTIDE SEQUENCE [LARGE SCALE GENOMIC DNA]</scope>
    <source>
        <strain evidence="1 2">FY</strain>
    </source>
</reference>
<sequence>MPATAIRYPASAPVARFALLDLTEPQLRRLLAAAESGLPQLDATDDETDAELAAILGQAREALGA</sequence>
<evidence type="ECO:0000313" key="2">
    <source>
        <dbReference type="Proteomes" id="UP000266305"/>
    </source>
</evidence>
<dbReference type="Proteomes" id="UP000266305">
    <property type="component" value="Unassembled WGS sequence"/>
</dbReference>
<gene>
    <name evidence="1" type="ORF">D1114_23495</name>
</gene>
<dbReference type="RefSeq" id="WP_119001658.1">
    <property type="nucleotide sequence ID" value="NZ_QWGP01000068.1"/>
</dbReference>
<dbReference type="AlphaFoldDB" id="A0AAX1UEA5"/>
<accession>A0AAX1UEA5</accession>
<name>A0AAX1UEA5_CERSP</name>
<comment type="caution">
    <text evidence="1">The sequence shown here is derived from an EMBL/GenBank/DDBJ whole genome shotgun (WGS) entry which is preliminary data.</text>
</comment>
<dbReference type="EMBL" id="QWGP01000068">
    <property type="protein sequence ID" value="RHZ90393.1"/>
    <property type="molecule type" value="Genomic_DNA"/>
</dbReference>